<evidence type="ECO:0000313" key="7">
    <source>
        <dbReference type="Proteomes" id="UP000018692"/>
    </source>
</evidence>
<keyword evidence="2" id="KW-0479">Metal-binding</keyword>
<dbReference type="InterPro" id="IPR036237">
    <property type="entry name" value="Xyl_isomerase-like_sf"/>
</dbReference>
<keyword evidence="5" id="KW-0684">Rhamnose metabolism</keyword>
<dbReference type="GO" id="GO:0008740">
    <property type="term" value="F:L-rhamnose isomerase activity"/>
    <property type="evidence" value="ECO:0007669"/>
    <property type="project" value="InterPro"/>
</dbReference>
<dbReference type="GO" id="GO:0030145">
    <property type="term" value="F:manganese ion binding"/>
    <property type="evidence" value="ECO:0007669"/>
    <property type="project" value="InterPro"/>
</dbReference>
<accession>V8ARB1</accession>
<evidence type="ECO:0008006" key="8">
    <source>
        <dbReference type="Google" id="ProtNLM"/>
    </source>
</evidence>
<dbReference type="PANTHER" id="PTHR30268:SF0">
    <property type="entry name" value="L-RHAMNOSE ISOMERASE"/>
    <property type="match status" value="1"/>
</dbReference>
<evidence type="ECO:0000313" key="6">
    <source>
        <dbReference type="EMBL" id="ETD05474.1"/>
    </source>
</evidence>
<dbReference type="AlphaFoldDB" id="V8ARB1"/>
<keyword evidence="1" id="KW-0963">Cytoplasm</keyword>
<evidence type="ECO:0000256" key="1">
    <source>
        <dbReference type="ARBA" id="ARBA00022490"/>
    </source>
</evidence>
<sequence length="136" mass="16160">MLHVSRPVRWDSDHVVLMDDELQDIAKELVRNDLLSRTNIGLDFFDATINRIAAWVIGTRNTQKAMLKAMLEPIQDLKEMELEFDFTKRMAYTEELKDFPYADVWNYFCEQNGVPVGLDWLEEVRNYEEEVLMKRK</sequence>
<dbReference type="PATRIC" id="fig|1380772.3.peg.385"/>
<dbReference type="GO" id="GO:0019301">
    <property type="term" value="P:rhamnose catabolic process"/>
    <property type="evidence" value="ECO:0007669"/>
    <property type="project" value="TreeGrafter"/>
</dbReference>
<evidence type="ECO:0000256" key="4">
    <source>
        <dbReference type="ARBA" id="ARBA00023235"/>
    </source>
</evidence>
<dbReference type="EMBL" id="AVFE01000004">
    <property type="protein sequence ID" value="ETD05474.1"/>
    <property type="molecule type" value="Genomic_DNA"/>
</dbReference>
<keyword evidence="3" id="KW-0464">Manganese</keyword>
<gene>
    <name evidence="6" type="ORF">N568_0101955</name>
</gene>
<protein>
    <recommendedName>
        <fullName evidence="8">L-rhamnose isomerase</fullName>
    </recommendedName>
</protein>
<dbReference type="InterPro" id="IPR009308">
    <property type="entry name" value="Rhamnose_isomerase"/>
</dbReference>
<proteinExistence type="predicted"/>
<name>V8ARB1_9LACT</name>
<organism evidence="6 7">
    <name type="scientific">Lactococcus garvieae TRF1</name>
    <dbReference type="NCBI Taxonomy" id="1380772"/>
    <lineage>
        <taxon>Bacteria</taxon>
        <taxon>Bacillati</taxon>
        <taxon>Bacillota</taxon>
        <taxon>Bacilli</taxon>
        <taxon>Lactobacillales</taxon>
        <taxon>Streptococcaceae</taxon>
        <taxon>Lactococcus</taxon>
    </lineage>
</organism>
<evidence type="ECO:0000256" key="2">
    <source>
        <dbReference type="ARBA" id="ARBA00022723"/>
    </source>
</evidence>
<keyword evidence="4" id="KW-0413">Isomerase</keyword>
<evidence type="ECO:0000256" key="3">
    <source>
        <dbReference type="ARBA" id="ARBA00023211"/>
    </source>
</evidence>
<dbReference type="PANTHER" id="PTHR30268">
    <property type="entry name" value="L-RHAMNOSE ISOMERASE"/>
    <property type="match status" value="1"/>
</dbReference>
<dbReference type="Proteomes" id="UP000018692">
    <property type="component" value="Unassembled WGS sequence"/>
</dbReference>
<comment type="caution">
    <text evidence="6">The sequence shown here is derived from an EMBL/GenBank/DDBJ whole genome shotgun (WGS) entry which is preliminary data.</text>
</comment>
<dbReference type="InterPro" id="IPR050337">
    <property type="entry name" value="L-rhamnose_isomerase"/>
</dbReference>
<dbReference type="Pfam" id="PF06134">
    <property type="entry name" value="RhaA"/>
    <property type="match status" value="1"/>
</dbReference>
<dbReference type="SUPFAM" id="SSF51658">
    <property type="entry name" value="Xylose isomerase-like"/>
    <property type="match status" value="1"/>
</dbReference>
<dbReference type="GO" id="GO:0019324">
    <property type="term" value="P:L-lyxose metabolic process"/>
    <property type="evidence" value="ECO:0007669"/>
    <property type="project" value="TreeGrafter"/>
</dbReference>
<reference evidence="6 7" key="1">
    <citation type="submission" date="2013-07" db="EMBL/GenBank/DDBJ databases">
        <title>Isolation of Lactococcus garvieae strain TRF1 from the fecal material of a timber rattlesnake.</title>
        <authorList>
            <person name="McLaughlin R.W."/>
            <person name="Cochran P.A."/>
            <person name="Dowd S.E."/>
        </authorList>
    </citation>
    <scope>NUCLEOTIDE SEQUENCE [LARGE SCALE GENOMIC DNA]</scope>
    <source>
        <strain evidence="6 7">TRF1</strain>
    </source>
</reference>
<evidence type="ECO:0000256" key="5">
    <source>
        <dbReference type="ARBA" id="ARBA00023308"/>
    </source>
</evidence>
<dbReference type="Gene3D" id="3.20.20.150">
    <property type="entry name" value="Divalent-metal-dependent TIM barrel enzymes"/>
    <property type="match status" value="1"/>
</dbReference>